<evidence type="ECO:0000313" key="2">
    <source>
        <dbReference type="Proteomes" id="UP001500908"/>
    </source>
</evidence>
<name>A0ABP7EYE9_9ACTN</name>
<protein>
    <submittedName>
        <fullName evidence="1">Uncharacterized protein</fullName>
    </submittedName>
</protein>
<proteinExistence type="predicted"/>
<evidence type="ECO:0000313" key="1">
    <source>
        <dbReference type="EMBL" id="GAA3727768.1"/>
    </source>
</evidence>
<comment type="caution">
    <text evidence="1">The sequence shown here is derived from an EMBL/GenBank/DDBJ whole genome shotgun (WGS) entry which is preliminary data.</text>
</comment>
<accession>A0ABP7EYE9</accession>
<dbReference type="Proteomes" id="UP001500908">
    <property type="component" value="Unassembled WGS sequence"/>
</dbReference>
<dbReference type="EMBL" id="BAABDD010000002">
    <property type="protein sequence ID" value="GAA3727768.1"/>
    <property type="molecule type" value="Genomic_DNA"/>
</dbReference>
<gene>
    <name evidence="1" type="ORF">GCM10022402_05590</name>
</gene>
<sequence>MNTTWECCALTDCPWCSRDDLPCHHCDGTGRWAPMQPVKVDEGAVRWQRIADTCRMCTGTGKEHGYIPVSL</sequence>
<keyword evidence="2" id="KW-1185">Reference proteome</keyword>
<organism evidence="1 2">
    <name type="scientific">Salinactinospora qingdaonensis</name>
    <dbReference type="NCBI Taxonomy" id="702744"/>
    <lineage>
        <taxon>Bacteria</taxon>
        <taxon>Bacillati</taxon>
        <taxon>Actinomycetota</taxon>
        <taxon>Actinomycetes</taxon>
        <taxon>Streptosporangiales</taxon>
        <taxon>Nocardiopsidaceae</taxon>
        <taxon>Salinactinospora</taxon>
    </lineage>
</organism>
<reference evidence="2" key="1">
    <citation type="journal article" date="2019" name="Int. J. Syst. Evol. Microbiol.">
        <title>The Global Catalogue of Microorganisms (GCM) 10K type strain sequencing project: providing services to taxonomists for standard genome sequencing and annotation.</title>
        <authorList>
            <consortium name="The Broad Institute Genomics Platform"/>
            <consortium name="The Broad Institute Genome Sequencing Center for Infectious Disease"/>
            <person name="Wu L."/>
            <person name="Ma J."/>
        </authorList>
    </citation>
    <scope>NUCLEOTIDE SEQUENCE [LARGE SCALE GENOMIC DNA]</scope>
    <source>
        <strain evidence="2">JCM 17137</strain>
    </source>
</reference>